<evidence type="ECO:0000313" key="1">
    <source>
        <dbReference type="EMBL" id="KAI4538062.1"/>
    </source>
</evidence>
<dbReference type="Proteomes" id="UP001214576">
    <property type="component" value="Unassembled WGS sequence"/>
</dbReference>
<protein>
    <submittedName>
        <fullName evidence="1">Uncharacterized protein</fullName>
    </submittedName>
</protein>
<organism evidence="1 2">
    <name type="scientific">Ovis ammon polii</name>
    <dbReference type="NCBI Taxonomy" id="230172"/>
    <lineage>
        <taxon>Eukaryota</taxon>
        <taxon>Metazoa</taxon>
        <taxon>Chordata</taxon>
        <taxon>Craniata</taxon>
        <taxon>Vertebrata</taxon>
        <taxon>Euteleostomi</taxon>
        <taxon>Mammalia</taxon>
        <taxon>Eutheria</taxon>
        <taxon>Laurasiatheria</taxon>
        <taxon>Artiodactyla</taxon>
        <taxon>Ruminantia</taxon>
        <taxon>Pecora</taxon>
        <taxon>Bovidae</taxon>
        <taxon>Caprinae</taxon>
        <taxon>Ovis</taxon>
    </lineage>
</organism>
<gene>
    <name evidence="1" type="ORF">MG293_011465</name>
</gene>
<name>A0AAD4Y8F0_OVIAM</name>
<dbReference type="AlphaFoldDB" id="A0AAD4Y8F0"/>
<dbReference type="EMBL" id="JAKZEL010000013">
    <property type="protein sequence ID" value="KAI4538062.1"/>
    <property type="molecule type" value="Genomic_DNA"/>
</dbReference>
<comment type="caution">
    <text evidence="1">The sequence shown here is derived from an EMBL/GenBank/DDBJ whole genome shotgun (WGS) entry which is preliminary data.</text>
</comment>
<keyword evidence="2" id="KW-1185">Reference proteome</keyword>
<proteinExistence type="predicted"/>
<accession>A0AAD4Y8F0</accession>
<evidence type="ECO:0000313" key="2">
    <source>
        <dbReference type="Proteomes" id="UP001214576"/>
    </source>
</evidence>
<reference evidence="1" key="1">
    <citation type="submission" date="2022-03" db="EMBL/GenBank/DDBJ databases">
        <title>Genomic analyses of argali, domestic sheep and their hybrids provide insights into chromosomal evolution, heterosis and genetic basis of agronomic traits.</title>
        <authorList>
            <person name="Li M."/>
        </authorList>
    </citation>
    <scope>NUCLEOTIDE SEQUENCE</scope>
    <source>
        <strain evidence="1">CAU-MHL-2022a</strain>
        <tissue evidence="1">Skin</tissue>
    </source>
</reference>
<sequence length="149" mass="16482">MKPVLTSEGDVALWELSTRPMRKAYSGMFTYCLMKKQLVYLLWASVFKKQGPLSSPGMRADGPAPQVLALRTVYESDEQHWTNFGGNGEVGFRELARKLGENHGKPEKCFELACVMGKQEATALCGRRIQRPEDPDISTSDVAVSAVAN</sequence>